<dbReference type="InterPro" id="IPR008984">
    <property type="entry name" value="SMAD_FHA_dom_sf"/>
</dbReference>
<evidence type="ECO:0000313" key="4">
    <source>
        <dbReference type="Proteomes" id="UP000186406"/>
    </source>
</evidence>
<evidence type="ECO:0000256" key="1">
    <source>
        <dbReference type="SAM" id="MobiDB-lite"/>
    </source>
</evidence>
<protein>
    <submittedName>
        <fullName evidence="3">FHA domain protein</fullName>
    </submittedName>
</protein>
<evidence type="ECO:0000259" key="2">
    <source>
        <dbReference type="PROSITE" id="PS50006"/>
    </source>
</evidence>
<dbReference type="AlphaFoldDB" id="A0A1M7ZQI0"/>
<accession>A0A1M7ZQI0</accession>
<evidence type="ECO:0000313" key="3">
    <source>
        <dbReference type="EMBL" id="SHO67170.1"/>
    </source>
</evidence>
<dbReference type="SUPFAM" id="SSF49879">
    <property type="entry name" value="SMAD/FHA domain"/>
    <property type="match status" value="1"/>
</dbReference>
<dbReference type="RefSeq" id="WP_073631730.1">
    <property type="nucleotide sequence ID" value="NZ_FRXO01000011.1"/>
</dbReference>
<dbReference type="PROSITE" id="PS50006">
    <property type="entry name" value="FHA_DOMAIN"/>
    <property type="match status" value="1"/>
</dbReference>
<feature type="region of interest" description="Disordered" evidence="1">
    <location>
        <begin position="115"/>
        <end position="137"/>
    </location>
</feature>
<dbReference type="InterPro" id="IPR000253">
    <property type="entry name" value="FHA_dom"/>
</dbReference>
<dbReference type="Pfam" id="PF00498">
    <property type="entry name" value="FHA"/>
    <property type="match status" value="1"/>
</dbReference>
<name>A0A1M7ZQI0_9HYPH</name>
<dbReference type="EMBL" id="FRXO01000011">
    <property type="protein sequence ID" value="SHO67170.1"/>
    <property type="molecule type" value="Genomic_DNA"/>
</dbReference>
<gene>
    <name evidence="3" type="ORF">SAMN02745172_03843</name>
</gene>
<proteinExistence type="predicted"/>
<sequence length="345" mass="36811">MAPTLRLTLIGSFDTQAEERSRTVTAGPFRIGRDADNDWVLEDARRLISRHHCTIELKAGIFIVIDTSSNGLFLNNAEQPVGRGNTAILSDGDRLVLPGTTIAVELKQSDSRATDPFLAVLPPPPGSKRDDAGGEDDGLMALPDFPRANPAAGYASSVNPWAANRAEPPVADNRPLLSWPPVDATPRAAEPPPLFATAFKGAAPIPLDWNQEDSSGPEPEPETEIMAIAPAVRDEGERDRRLMLALIEAIAHLERLVVPSDSGLVLAGETGDVLARLRALDPAASERLLLGLADRLAGTMALERRDDLSIEGTKGGAFALDDDLALPERRIGPLTSLLDDGDGEK</sequence>
<dbReference type="CDD" id="cd00060">
    <property type="entry name" value="FHA"/>
    <property type="match status" value="1"/>
</dbReference>
<feature type="domain" description="FHA" evidence="2">
    <location>
        <begin position="29"/>
        <end position="79"/>
    </location>
</feature>
<organism evidence="3 4">
    <name type="scientific">Pseudoxanthobacter soli DSM 19599</name>
    <dbReference type="NCBI Taxonomy" id="1123029"/>
    <lineage>
        <taxon>Bacteria</taxon>
        <taxon>Pseudomonadati</taxon>
        <taxon>Pseudomonadota</taxon>
        <taxon>Alphaproteobacteria</taxon>
        <taxon>Hyphomicrobiales</taxon>
        <taxon>Segnochrobactraceae</taxon>
        <taxon>Pseudoxanthobacter</taxon>
    </lineage>
</organism>
<dbReference type="STRING" id="1123029.SAMN02745172_03843"/>
<dbReference type="Gene3D" id="2.60.200.20">
    <property type="match status" value="1"/>
</dbReference>
<dbReference type="Proteomes" id="UP000186406">
    <property type="component" value="Unassembled WGS sequence"/>
</dbReference>
<keyword evidence="4" id="KW-1185">Reference proteome</keyword>
<dbReference type="SMART" id="SM00240">
    <property type="entry name" value="FHA"/>
    <property type="match status" value="1"/>
</dbReference>
<reference evidence="3 4" key="1">
    <citation type="submission" date="2016-12" db="EMBL/GenBank/DDBJ databases">
        <authorList>
            <person name="Song W.-J."/>
            <person name="Kurnit D.M."/>
        </authorList>
    </citation>
    <scope>NUCLEOTIDE SEQUENCE [LARGE SCALE GENOMIC DNA]</scope>
    <source>
        <strain evidence="3 4">DSM 19599</strain>
    </source>
</reference>